<reference evidence="2" key="1">
    <citation type="submission" date="2021-12" db="EMBL/GenBank/DDBJ databases">
        <authorList>
            <person name="King R."/>
        </authorList>
    </citation>
    <scope>NUCLEOTIDE SEQUENCE</scope>
</reference>
<gene>
    <name evidence="2" type="ORF">CHILSU_LOCUS9851</name>
</gene>
<dbReference type="SMART" id="SM00320">
    <property type="entry name" value="WD40"/>
    <property type="match status" value="4"/>
</dbReference>
<name>A0ABN8BG49_CHISP</name>
<dbReference type="SUPFAM" id="SSF50978">
    <property type="entry name" value="WD40 repeat-like"/>
    <property type="match status" value="1"/>
</dbReference>
<dbReference type="InterPro" id="IPR001680">
    <property type="entry name" value="WD40_rpt"/>
</dbReference>
<dbReference type="Gene3D" id="2.130.10.10">
    <property type="entry name" value="YVTN repeat-like/Quinoprotein amine dehydrogenase"/>
    <property type="match status" value="2"/>
</dbReference>
<dbReference type="InterPro" id="IPR036322">
    <property type="entry name" value="WD40_repeat_dom_sf"/>
</dbReference>
<proteinExistence type="predicted"/>
<accession>A0ABN8BG49</accession>
<dbReference type="Proteomes" id="UP001153292">
    <property type="component" value="Chromosome 6"/>
</dbReference>
<dbReference type="PANTHER" id="PTHR47822">
    <property type="entry name" value="CARBOHYDRATE BINDING DOMAIN CONTAINING PROTEIN"/>
    <property type="match status" value="1"/>
</dbReference>
<dbReference type="PROSITE" id="PS50082">
    <property type="entry name" value="WD_REPEATS_2"/>
    <property type="match status" value="1"/>
</dbReference>
<evidence type="ECO:0000256" key="1">
    <source>
        <dbReference type="PROSITE-ProRule" id="PRU00221"/>
    </source>
</evidence>
<keyword evidence="1" id="KW-0853">WD repeat</keyword>
<sequence length="454" mass="50690">MSFDAKYEQQSVCKDMRADDVRVACALQLVRGGGRRVAKTNKDIMCCKYTEDVKDVAAGFTDGTIRLFDCTSGTNTHTLVDEECKSYPGPVTAIKHRPVSKAHPITNMLLSCSTSKGRRSPLSTACGVSGLKSHGRILCTRSWATENVYIIYIFGRPAPRASAADSAFSRLKPRSDRPWTYPQHGHYRVRLGIPFPFCSKYGVPSLVNPSDKSLSGQEAARNKSNTPIHRITVYCTSTHKESTEGVSTDSLKHKEESSEEIVKAPRKNIVDGHTSRIFACAFNPKSHHELISGGWDNNVICWDDRQPYATRHIFGVHICGEGLDFDKPGKQILTCAWQDKKSIQLWDYGSCKLIETIEPDNHQSKLYCGKFVPRTNLIVCGGSDANTFRVVDINLKITECSIRNNPGGIYAFDFGTIRRKPRKVPETYKRISEIDSIPRVVFVTGKRLQTIDFG</sequence>
<dbReference type="PANTHER" id="PTHR47822:SF2">
    <property type="entry name" value="F-BOX AND WD-40 DOMAIN PROTEIN 7"/>
    <property type="match status" value="1"/>
</dbReference>
<protein>
    <submittedName>
        <fullName evidence="2">Uncharacterized protein</fullName>
    </submittedName>
</protein>
<keyword evidence="3" id="KW-1185">Reference proteome</keyword>
<dbReference type="Pfam" id="PF00400">
    <property type="entry name" value="WD40"/>
    <property type="match status" value="1"/>
</dbReference>
<dbReference type="PROSITE" id="PS50294">
    <property type="entry name" value="WD_REPEATS_REGION"/>
    <property type="match status" value="1"/>
</dbReference>
<evidence type="ECO:0000313" key="2">
    <source>
        <dbReference type="EMBL" id="CAH0406476.1"/>
    </source>
</evidence>
<evidence type="ECO:0000313" key="3">
    <source>
        <dbReference type="Proteomes" id="UP001153292"/>
    </source>
</evidence>
<feature type="repeat" description="WD" evidence="1">
    <location>
        <begin position="270"/>
        <end position="303"/>
    </location>
</feature>
<dbReference type="InterPro" id="IPR015943">
    <property type="entry name" value="WD40/YVTN_repeat-like_dom_sf"/>
</dbReference>
<organism evidence="2 3">
    <name type="scientific">Chilo suppressalis</name>
    <name type="common">Asiatic rice borer moth</name>
    <dbReference type="NCBI Taxonomy" id="168631"/>
    <lineage>
        <taxon>Eukaryota</taxon>
        <taxon>Metazoa</taxon>
        <taxon>Ecdysozoa</taxon>
        <taxon>Arthropoda</taxon>
        <taxon>Hexapoda</taxon>
        <taxon>Insecta</taxon>
        <taxon>Pterygota</taxon>
        <taxon>Neoptera</taxon>
        <taxon>Endopterygota</taxon>
        <taxon>Lepidoptera</taxon>
        <taxon>Glossata</taxon>
        <taxon>Ditrysia</taxon>
        <taxon>Pyraloidea</taxon>
        <taxon>Crambidae</taxon>
        <taxon>Crambinae</taxon>
        <taxon>Chilo</taxon>
    </lineage>
</organism>
<dbReference type="EMBL" id="OU963899">
    <property type="protein sequence ID" value="CAH0406476.1"/>
    <property type="molecule type" value="Genomic_DNA"/>
</dbReference>